<dbReference type="EMBL" id="HBUE01264895">
    <property type="protein sequence ID" value="CAG6560935.1"/>
    <property type="molecule type" value="Transcribed_RNA"/>
</dbReference>
<name>A0A8D8GK00_CULPI</name>
<feature type="region of interest" description="Disordered" evidence="1">
    <location>
        <begin position="1"/>
        <end position="57"/>
    </location>
</feature>
<organism evidence="2">
    <name type="scientific">Culex pipiens</name>
    <name type="common">House mosquito</name>
    <dbReference type="NCBI Taxonomy" id="7175"/>
    <lineage>
        <taxon>Eukaryota</taxon>
        <taxon>Metazoa</taxon>
        <taxon>Ecdysozoa</taxon>
        <taxon>Arthropoda</taxon>
        <taxon>Hexapoda</taxon>
        <taxon>Insecta</taxon>
        <taxon>Pterygota</taxon>
        <taxon>Neoptera</taxon>
        <taxon>Endopterygota</taxon>
        <taxon>Diptera</taxon>
        <taxon>Nematocera</taxon>
        <taxon>Culicoidea</taxon>
        <taxon>Culicidae</taxon>
        <taxon>Culicinae</taxon>
        <taxon>Culicini</taxon>
        <taxon>Culex</taxon>
        <taxon>Culex</taxon>
    </lineage>
</organism>
<protein>
    <submittedName>
        <fullName evidence="2">(northern house mosquito) hypothetical protein</fullName>
    </submittedName>
</protein>
<accession>A0A8D8GK00</accession>
<feature type="region of interest" description="Disordered" evidence="1">
    <location>
        <begin position="84"/>
        <end position="113"/>
    </location>
</feature>
<proteinExistence type="predicted"/>
<sequence>MRNFTRHNKSHNDASTTRTAQAVLRKSKASSPLGSTAPGQTETPPMLPRKRNMQAAGDGQIFLGTSRHRLVERQKNLLNSQIQFYSSSSSSSRNQLAFQSQKTRDETATESRA</sequence>
<evidence type="ECO:0000256" key="1">
    <source>
        <dbReference type="SAM" id="MobiDB-lite"/>
    </source>
</evidence>
<evidence type="ECO:0000313" key="2">
    <source>
        <dbReference type="EMBL" id="CAG6509549.1"/>
    </source>
</evidence>
<feature type="compositionally biased region" description="Basic and acidic residues" evidence="1">
    <location>
        <begin position="102"/>
        <end position="113"/>
    </location>
</feature>
<reference evidence="2" key="1">
    <citation type="submission" date="2021-05" db="EMBL/GenBank/DDBJ databases">
        <authorList>
            <person name="Alioto T."/>
            <person name="Alioto T."/>
            <person name="Gomez Garrido J."/>
        </authorList>
    </citation>
    <scope>NUCLEOTIDE SEQUENCE</scope>
</reference>
<dbReference type="AlphaFoldDB" id="A0A8D8GK00"/>
<feature type="compositionally biased region" description="Polar residues" evidence="1">
    <location>
        <begin position="29"/>
        <end position="43"/>
    </location>
</feature>
<dbReference type="EMBL" id="HBUE01159751">
    <property type="protein sequence ID" value="CAG6509549.1"/>
    <property type="molecule type" value="Transcribed_RNA"/>
</dbReference>